<dbReference type="AlphaFoldDB" id="A0A3B1CXH0"/>
<name>A0A3B1CXH0_9ZZZZ</name>
<dbReference type="Pfam" id="PF21088">
    <property type="entry name" value="MS_channel_1st"/>
    <property type="match status" value="1"/>
</dbReference>
<evidence type="ECO:0000259" key="10">
    <source>
        <dbReference type="Pfam" id="PF21088"/>
    </source>
</evidence>
<keyword evidence="3" id="KW-1003">Cell membrane</keyword>
<dbReference type="InterPro" id="IPR049142">
    <property type="entry name" value="MS_channel_1st"/>
</dbReference>
<dbReference type="Gene3D" id="3.30.70.100">
    <property type="match status" value="1"/>
</dbReference>
<dbReference type="Gene3D" id="1.10.287.1260">
    <property type="match status" value="1"/>
</dbReference>
<dbReference type="PANTHER" id="PTHR30221">
    <property type="entry name" value="SMALL-CONDUCTANCE MECHANOSENSITIVE CHANNEL"/>
    <property type="match status" value="1"/>
</dbReference>
<comment type="subcellular location">
    <subcellularLocation>
        <location evidence="1">Cell membrane</location>
        <topology evidence="1">Multi-pass membrane protein</topology>
    </subcellularLocation>
</comment>
<dbReference type="InterPro" id="IPR010920">
    <property type="entry name" value="LSM_dom_sf"/>
</dbReference>
<dbReference type="InterPro" id="IPR023408">
    <property type="entry name" value="MscS_beta-dom_sf"/>
</dbReference>
<evidence type="ECO:0000313" key="11">
    <source>
        <dbReference type="EMBL" id="VAX29213.1"/>
    </source>
</evidence>
<dbReference type="InterPro" id="IPR045275">
    <property type="entry name" value="MscS_archaea/bacteria_type"/>
</dbReference>
<feature type="transmembrane region" description="Helical" evidence="7">
    <location>
        <begin position="12"/>
        <end position="32"/>
    </location>
</feature>
<dbReference type="Pfam" id="PF00924">
    <property type="entry name" value="MS_channel_2nd"/>
    <property type="match status" value="1"/>
</dbReference>
<dbReference type="EMBL" id="UOGD01000441">
    <property type="protein sequence ID" value="VAX29213.1"/>
    <property type="molecule type" value="Genomic_DNA"/>
</dbReference>
<evidence type="ECO:0000256" key="3">
    <source>
        <dbReference type="ARBA" id="ARBA00022475"/>
    </source>
</evidence>
<proteinExistence type="inferred from homology"/>
<sequence length="271" mass="29573">MDESIVIVRDYATTYGVNILVAIIILIVGFWISKMITKSATKVMTKREMDTTLVKFLSGIIKTLLYVFVIIAAIDKAGIESTSLVAILGAAGLAVGLALQGSLSNFASGVMLIIFKPIKVGDFVEAAGVMGVVQEVGIFVTTLTSPDNKVIFVPNSQMGGGIITNYSVKDTRRVDMEFGIGYTDDIDKARNVILEVLSNDSRILKDPAPDVFVGTLGDSSVNFKVRPWVKGADYWGVYFDVTENIKKKFDENKISIPFPQTDVHLFQESNN</sequence>
<feature type="transmembrane region" description="Helical" evidence="7">
    <location>
        <begin position="86"/>
        <end position="115"/>
    </location>
</feature>
<comment type="similarity">
    <text evidence="2">Belongs to the MscS (TC 1.A.23) family.</text>
</comment>
<evidence type="ECO:0000256" key="2">
    <source>
        <dbReference type="ARBA" id="ARBA00008017"/>
    </source>
</evidence>
<dbReference type="InterPro" id="IPR011014">
    <property type="entry name" value="MscS_channel_TM-2"/>
</dbReference>
<reference evidence="11" key="1">
    <citation type="submission" date="2018-06" db="EMBL/GenBank/DDBJ databases">
        <authorList>
            <person name="Zhirakovskaya E."/>
        </authorList>
    </citation>
    <scope>NUCLEOTIDE SEQUENCE</scope>
</reference>
<dbReference type="PANTHER" id="PTHR30221:SF1">
    <property type="entry name" value="SMALL-CONDUCTANCE MECHANOSENSITIVE CHANNEL"/>
    <property type="match status" value="1"/>
</dbReference>
<evidence type="ECO:0000256" key="1">
    <source>
        <dbReference type="ARBA" id="ARBA00004651"/>
    </source>
</evidence>
<organism evidence="11">
    <name type="scientific">hydrothermal vent metagenome</name>
    <dbReference type="NCBI Taxonomy" id="652676"/>
    <lineage>
        <taxon>unclassified sequences</taxon>
        <taxon>metagenomes</taxon>
        <taxon>ecological metagenomes</taxon>
    </lineage>
</organism>
<dbReference type="SUPFAM" id="SSF82689">
    <property type="entry name" value="Mechanosensitive channel protein MscS (YggB), C-terminal domain"/>
    <property type="match status" value="1"/>
</dbReference>
<dbReference type="GO" id="GO:0005886">
    <property type="term" value="C:plasma membrane"/>
    <property type="evidence" value="ECO:0007669"/>
    <property type="project" value="UniProtKB-SubCell"/>
</dbReference>
<dbReference type="SUPFAM" id="SSF82861">
    <property type="entry name" value="Mechanosensitive channel protein MscS (YggB), transmembrane region"/>
    <property type="match status" value="1"/>
</dbReference>
<keyword evidence="5 7" id="KW-1133">Transmembrane helix</keyword>
<protein>
    <submittedName>
        <fullName evidence="11">Small-conductance mechanosensitive channel</fullName>
    </submittedName>
</protein>
<dbReference type="InterPro" id="IPR011066">
    <property type="entry name" value="MscS_channel_C_sf"/>
</dbReference>
<dbReference type="Pfam" id="PF05552">
    <property type="entry name" value="MS_channel_1st_1"/>
    <property type="match status" value="1"/>
</dbReference>
<dbReference type="SUPFAM" id="SSF50182">
    <property type="entry name" value="Sm-like ribonucleoproteins"/>
    <property type="match status" value="1"/>
</dbReference>
<dbReference type="Gene3D" id="2.30.30.60">
    <property type="match status" value="1"/>
</dbReference>
<evidence type="ECO:0000259" key="8">
    <source>
        <dbReference type="Pfam" id="PF00924"/>
    </source>
</evidence>
<dbReference type="InterPro" id="IPR006685">
    <property type="entry name" value="MscS_channel_2nd"/>
</dbReference>
<evidence type="ECO:0000259" key="9">
    <source>
        <dbReference type="Pfam" id="PF21082"/>
    </source>
</evidence>
<keyword evidence="6 7" id="KW-0472">Membrane</keyword>
<feature type="domain" description="Mechanosensitive ion channel MscS" evidence="8">
    <location>
        <begin position="102"/>
        <end position="167"/>
    </location>
</feature>
<feature type="domain" description="Mechanosensitive ion channel MscS C-terminal" evidence="9">
    <location>
        <begin position="174"/>
        <end position="256"/>
    </location>
</feature>
<evidence type="ECO:0000256" key="4">
    <source>
        <dbReference type="ARBA" id="ARBA00022692"/>
    </source>
</evidence>
<keyword evidence="4 7" id="KW-0812">Transmembrane</keyword>
<dbReference type="GO" id="GO:0008381">
    <property type="term" value="F:mechanosensitive monoatomic ion channel activity"/>
    <property type="evidence" value="ECO:0007669"/>
    <property type="project" value="InterPro"/>
</dbReference>
<dbReference type="InterPro" id="IPR049278">
    <property type="entry name" value="MS_channel_C"/>
</dbReference>
<accession>A0A3B1CXH0</accession>
<feature type="domain" description="Mechanosensitive ion channel transmembrane helices 2/3" evidence="10">
    <location>
        <begin position="59"/>
        <end position="100"/>
    </location>
</feature>
<dbReference type="InterPro" id="IPR008910">
    <property type="entry name" value="MSC_TM_helix"/>
</dbReference>
<feature type="transmembrane region" description="Helical" evidence="7">
    <location>
        <begin position="53"/>
        <end position="74"/>
    </location>
</feature>
<evidence type="ECO:0000256" key="6">
    <source>
        <dbReference type="ARBA" id="ARBA00023136"/>
    </source>
</evidence>
<dbReference type="Pfam" id="PF21082">
    <property type="entry name" value="MS_channel_3rd"/>
    <property type="match status" value="1"/>
</dbReference>
<gene>
    <name evidence="11" type="ORF">MNBD_IGNAVI01-329</name>
</gene>
<evidence type="ECO:0000256" key="7">
    <source>
        <dbReference type="SAM" id="Phobius"/>
    </source>
</evidence>
<evidence type="ECO:0000256" key="5">
    <source>
        <dbReference type="ARBA" id="ARBA00022989"/>
    </source>
</evidence>